<dbReference type="AlphaFoldDB" id="A0AAU9LZY4"/>
<protein>
    <submittedName>
        <fullName evidence="1">Uncharacterized protein</fullName>
    </submittedName>
</protein>
<dbReference type="EMBL" id="CAKMRJ010000001">
    <property type="protein sequence ID" value="CAH1415275.1"/>
    <property type="molecule type" value="Genomic_DNA"/>
</dbReference>
<proteinExistence type="predicted"/>
<gene>
    <name evidence="1" type="ORF">LVIROSA_LOCUS3133</name>
</gene>
<reference evidence="1 2" key="1">
    <citation type="submission" date="2022-01" db="EMBL/GenBank/DDBJ databases">
        <authorList>
            <person name="Xiong W."/>
            <person name="Schranz E."/>
        </authorList>
    </citation>
    <scope>NUCLEOTIDE SEQUENCE [LARGE SCALE GENOMIC DNA]</scope>
</reference>
<name>A0AAU9LZY4_9ASTR</name>
<dbReference type="Proteomes" id="UP001157418">
    <property type="component" value="Unassembled WGS sequence"/>
</dbReference>
<sequence length="67" mass="7926">MKKRKHFPSLGCLFFKHMFKAQQFVCPFHSNQSMGSAFKVWDHCRALRSIVAQQSWQTLNMLCNCFI</sequence>
<keyword evidence="2" id="KW-1185">Reference proteome</keyword>
<accession>A0AAU9LZY4</accession>
<organism evidence="1 2">
    <name type="scientific">Lactuca virosa</name>
    <dbReference type="NCBI Taxonomy" id="75947"/>
    <lineage>
        <taxon>Eukaryota</taxon>
        <taxon>Viridiplantae</taxon>
        <taxon>Streptophyta</taxon>
        <taxon>Embryophyta</taxon>
        <taxon>Tracheophyta</taxon>
        <taxon>Spermatophyta</taxon>
        <taxon>Magnoliopsida</taxon>
        <taxon>eudicotyledons</taxon>
        <taxon>Gunneridae</taxon>
        <taxon>Pentapetalae</taxon>
        <taxon>asterids</taxon>
        <taxon>campanulids</taxon>
        <taxon>Asterales</taxon>
        <taxon>Asteraceae</taxon>
        <taxon>Cichorioideae</taxon>
        <taxon>Cichorieae</taxon>
        <taxon>Lactucinae</taxon>
        <taxon>Lactuca</taxon>
    </lineage>
</organism>
<evidence type="ECO:0000313" key="1">
    <source>
        <dbReference type="EMBL" id="CAH1415275.1"/>
    </source>
</evidence>
<comment type="caution">
    <text evidence="1">The sequence shown here is derived from an EMBL/GenBank/DDBJ whole genome shotgun (WGS) entry which is preliminary data.</text>
</comment>
<evidence type="ECO:0000313" key="2">
    <source>
        <dbReference type="Proteomes" id="UP001157418"/>
    </source>
</evidence>